<evidence type="ECO:0000256" key="3">
    <source>
        <dbReference type="ARBA" id="ARBA00022475"/>
    </source>
</evidence>
<keyword evidence="6" id="KW-0407">Ion channel</keyword>
<feature type="domain" description="Potassium channel voltage dependent KCNQ C-terminal" evidence="9">
    <location>
        <begin position="99"/>
        <end position="208"/>
    </location>
</feature>
<feature type="compositionally biased region" description="Polar residues" evidence="8">
    <location>
        <begin position="370"/>
        <end position="383"/>
    </location>
</feature>
<evidence type="ECO:0000256" key="4">
    <source>
        <dbReference type="ARBA" id="ARBA00022958"/>
    </source>
</evidence>
<dbReference type="Gene3D" id="6.10.140.1910">
    <property type="match status" value="1"/>
</dbReference>
<keyword evidence="2" id="KW-0813">Transport</keyword>
<evidence type="ECO:0000256" key="5">
    <source>
        <dbReference type="ARBA" id="ARBA00023065"/>
    </source>
</evidence>
<organism evidence="12">
    <name type="scientific">Echinostoma caproni</name>
    <dbReference type="NCBI Taxonomy" id="27848"/>
    <lineage>
        <taxon>Eukaryota</taxon>
        <taxon>Metazoa</taxon>
        <taxon>Spiralia</taxon>
        <taxon>Lophotrochozoa</taxon>
        <taxon>Platyhelminthes</taxon>
        <taxon>Trematoda</taxon>
        <taxon>Digenea</taxon>
        <taxon>Plagiorchiida</taxon>
        <taxon>Echinostomata</taxon>
        <taxon>Echinostomatoidea</taxon>
        <taxon>Echinostomatidae</taxon>
        <taxon>Echinostoma</taxon>
    </lineage>
</organism>
<dbReference type="InterPro" id="IPR003937">
    <property type="entry name" value="K_chnl_volt-dep_KCNQ"/>
</dbReference>
<feature type="region of interest" description="Disordered" evidence="8">
    <location>
        <begin position="36"/>
        <end position="99"/>
    </location>
</feature>
<keyword evidence="3" id="KW-1003">Cell membrane</keyword>
<accession>A0A183AUK4</accession>
<dbReference type="OrthoDB" id="8879391at2759"/>
<keyword evidence="5" id="KW-0406">Ion transport</keyword>
<dbReference type="AlphaFoldDB" id="A0A183AUK4"/>
<evidence type="ECO:0000256" key="8">
    <source>
        <dbReference type="SAM" id="MobiDB-lite"/>
    </source>
</evidence>
<feature type="compositionally biased region" description="Polar residues" evidence="8">
    <location>
        <begin position="345"/>
        <end position="361"/>
    </location>
</feature>
<evidence type="ECO:0000256" key="6">
    <source>
        <dbReference type="ARBA" id="ARBA00023303"/>
    </source>
</evidence>
<comment type="subcellular location">
    <subcellularLocation>
        <location evidence="1">Cell membrane</location>
        <topology evidence="1">Multi-pass membrane protein</topology>
    </subcellularLocation>
</comment>
<evidence type="ECO:0000313" key="11">
    <source>
        <dbReference type="Proteomes" id="UP000272942"/>
    </source>
</evidence>
<keyword evidence="11" id="KW-1185">Reference proteome</keyword>
<reference evidence="10 11" key="2">
    <citation type="submission" date="2018-11" db="EMBL/GenBank/DDBJ databases">
        <authorList>
            <consortium name="Pathogen Informatics"/>
        </authorList>
    </citation>
    <scope>NUCLEOTIDE SEQUENCE [LARGE SCALE GENOMIC DNA]</scope>
    <source>
        <strain evidence="10 11">Egypt</strain>
    </source>
</reference>
<feature type="compositionally biased region" description="Polar residues" evidence="8">
    <location>
        <begin position="300"/>
        <end position="314"/>
    </location>
</feature>
<dbReference type="PANTHER" id="PTHR47735:SF9">
    <property type="entry name" value="POTASSIUM VOLTAGE-GATED CHANNEL SUBFAMILY KQT MEMBER 4-LIKE ISOFORM X1"/>
    <property type="match status" value="1"/>
</dbReference>
<dbReference type="WBParaSite" id="ECPE_0001067101-mRNA-1">
    <property type="protein sequence ID" value="ECPE_0001067101-mRNA-1"/>
    <property type="gene ID" value="ECPE_0001067101"/>
</dbReference>
<proteinExistence type="predicted"/>
<sequence>MINRNLLPFVTVPFLTPSLPKAGKKSSSLKVIHSREVAQIPSSRSRQTVPQLAEPPSAGPLSIRDNPNQTRPLTPNESSRNNWSSNVNQTSSTEKSSVVIDRQLTEKEKMAIRTIRKMRFLVARRKFREALRPYDVKDVIEQYSAGHLDMLTRVKILQSRLDQILGRPGSKADDVYDSHQSLASRIVKIEHKIDAVEMKIDRLSSMYKCDRIGRLPLLSPDCRPELRGVQGQLNRFNDGNPTFLPYHLSANALLIGRAQQTFESGEFQTGRELQHRKSDGHGFGPQLNVVRGTIKQCSWDATSSTRPELENISQPERHSTYGMDRVPQSHKAKTDVDLVLSQNADKNVSDPTALSNAQETSDAVEACNTPHETVSDSSSDQKQPCSLVDAQAVSPLQVKRRSWMYPVSLEQLPDAGVPKLKDQTSSEDATDTIPL</sequence>
<feature type="compositionally biased region" description="Polar residues" evidence="8">
    <location>
        <begin position="65"/>
        <end position="96"/>
    </location>
</feature>
<keyword evidence="3" id="KW-0472">Membrane</keyword>
<feature type="region of interest" description="Disordered" evidence="8">
    <location>
        <begin position="410"/>
        <end position="435"/>
    </location>
</feature>
<evidence type="ECO:0000313" key="10">
    <source>
        <dbReference type="EMBL" id="VDP87377.1"/>
    </source>
</evidence>
<dbReference type="EMBL" id="UZAN01049418">
    <property type="protein sequence ID" value="VDP87377.1"/>
    <property type="molecule type" value="Genomic_DNA"/>
</dbReference>
<comment type="catalytic activity">
    <reaction evidence="7">
        <text>K(+)(in) = K(+)(out)</text>
        <dbReference type="Rhea" id="RHEA:29463"/>
        <dbReference type="ChEBI" id="CHEBI:29103"/>
    </reaction>
</comment>
<reference evidence="12" key="1">
    <citation type="submission" date="2016-06" db="UniProtKB">
        <authorList>
            <consortium name="WormBaseParasite"/>
        </authorList>
    </citation>
    <scope>IDENTIFICATION</scope>
</reference>
<keyword evidence="4" id="KW-0630">Potassium</keyword>
<dbReference type="GO" id="GO:0005249">
    <property type="term" value="F:voltage-gated potassium channel activity"/>
    <property type="evidence" value="ECO:0007669"/>
    <property type="project" value="InterPro"/>
</dbReference>
<evidence type="ECO:0000259" key="9">
    <source>
        <dbReference type="Pfam" id="PF03520"/>
    </source>
</evidence>
<dbReference type="GO" id="GO:0008076">
    <property type="term" value="C:voltage-gated potassium channel complex"/>
    <property type="evidence" value="ECO:0007669"/>
    <property type="project" value="TreeGrafter"/>
</dbReference>
<dbReference type="PANTHER" id="PTHR47735">
    <property type="entry name" value="POTASSIUM VOLTAGE-GATED CHANNEL SUBFAMILY KQT MEMBER 4"/>
    <property type="match status" value="1"/>
</dbReference>
<evidence type="ECO:0000256" key="7">
    <source>
        <dbReference type="ARBA" id="ARBA00034430"/>
    </source>
</evidence>
<feature type="compositionally biased region" description="Polar residues" evidence="8">
    <location>
        <begin position="40"/>
        <end position="50"/>
    </location>
</feature>
<feature type="region of interest" description="Disordered" evidence="8">
    <location>
        <begin position="345"/>
        <end position="383"/>
    </location>
</feature>
<dbReference type="Pfam" id="PF03520">
    <property type="entry name" value="KCNQ_channel"/>
    <property type="match status" value="1"/>
</dbReference>
<dbReference type="InterPro" id="IPR013821">
    <property type="entry name" value="K_chnl_volt-dep_KCNQ_C"/>
</dbReference>
<evidence type="ECO:0000256" key="2">
    <source>
        <dbReference type="ARBA" id="ARBA00022448"/>
    </source>
</evidence>
<protein>
    <submittedName>
        <fullName evidence="12">KCNQ_channel domain-containing protein</fullName>
    </submittedName>
</protein>
<evidence type="ECO:0000313" key="12">
    <source>
        <dbReference type="WBParaSite" id="ECPE_0001067101-mRNA-1"/>
    </source>
</evidence>
<feature type="region of interest" description="Disordered" evidence="8">
    <location>
        <begin position="300"/>
        <end position="331"/>
    </location>
</feature>
<gene>
    <name evidence="10" type="ORF">ECPE_LOCUS10639</name>
</gene>
<name>A0A183AUK4_9TREM</name>
<dbReference type="Proteomes" id="UP000272942">
    <property type="component" value="Unassembled WGS sequence"/>
</dbReference>
<evidence type="ECO:0000256" key="1">
    <source>
        <dbReference type="ARBA" id="ARBA00004651"/>
    </source>
</evidence>